<accession>A0A8X8WVN6</accession>
<dbReference type="Gene3D" id="1.10.510.10">
    <property type="entry name" value="Transferase(Phosphotransferase) domain 1"/>
    <property type="match status" value="1"/>
</dbReference>
<reference evidence="3" key="2">
    <citation type="submission" date="2020-08" db="EMBL/GenBank/DDBJ databases">
        <title>Plant Genome Project.</title>
        <authorList>
            <person name="Zhang R.-G."/>
        </authorList>
    </citation>
    <scope>NUCLEOTIDE SEQUENCE</scope>
    <source>
        <strain evidence="3">Huo1</strain>
        <tissue evidence="3">Leaf</tissue>
    </source>
</reference>
<organism evidence="3">
    <name type="scientific">Salvia splendens</name>
    <name type="common">Scarlet sage</name>
    <dbReference type="NCBI Taxonomy" id="180675"/>
    <lineage>
        <taxon>Eukaryota</taxon>
        <taxon>Viridiplantae</taxon>
        <taxon>Streptophyta</taxon>
        <taxon>Embryophyta</taxon>
        <taxon>Tracheophyta</taxon>
        <taxon>Spermatophyta</taxon>
        <taxon>Magnoliopsida</taxon>
        <taxon>eudicotyledons</taxon>
        <taxon>Gunneridae</taxon>
        <taxon>Pentapetalae</taxon>
        <taxon>asterids</taxon>
        <taxon>lamiids</taxon>
        <taxon>Lamiales</taxon>
        <taxon>Lamiaceae</taxon>
        <taxon>Nepetoideae</taxon>
        <taxon>Mentheae</taxon>
        <taxon>Salviinae</taxon>
        <taxon>Salvia</taxon>
        <taxon>Salvia subgen. Calosphace</taxon>
        <taxon>core Calosphace</taxon>
    </lineage>
</organism>
<dbReference type="SUPFAM" id="SSF56112">
    <property type="entry name" value="Protein kinase-like (PK-like)"/>
    <property type="match status" value="1"/>
</dbReference>
<dbReference type="InterPro" id="IPR008271">
    <property type="entry name" value="Ser/Thr_kinase_AS"/>
</dbReference>
<dbReference type="AlphaFoldDB" id="A0A8X8WVN6"/>
<reference evidence="3" key="1">
    <citation type="submission" date="2018-01" db="EMBL/GenBank/DDBJ databases">
        <authorList>
            <person name="Mao J.F."/>
        </authorList>
    </citation>
    <scope>NUCLEOTIDE SEQUENCE</scope>
    <source>
        <strain evidence="3">Huo1</strain>
        <tissue evidence="3">Leaf</tissue>
    </source>
</reference>
<dbReference type="SMART" id="SM00220">
    <property type="entry name" value="S_TKc"/>
    <property type="match status" value="1"/>
</dbReference>
<dbReference type="PANTHER" id="PTHR47976:SF15">
    <property type="entry name" value="G-TYPE LECTIN S-RECEPTOR-LIKE SERINE_THREONINE-PROTEIN KINASE RLK1"/>
    <property type="match status" value="1"/>
</dbReference>
<dbReference type="InterPro" id="IPR036426">
    <property type="entry name" value="Bulb-type_lectin_dom_sf"/>
</dbReference>
<dbReference type="FunFam" id="1.10.510.10:FF:000537">
    <property type="entry name" value="Putative receptor-like protein kinase"/>
    <property type="match status" value="1"/>
</dbReference>
<dbReference type="EMBL" id="PNBA02000014">
    <property type="protein sequence ID" value="KAG6400968.1"/>
    <property type="molecule type" value="Genomic_DNA"/>
</dbReference>
<dbReference type="GO" id="GO:0004672">
    <property type="term" value="F:protein kinase activity"/>
    <property type="evidence" value="ECO:0007669"/>
    <property type="project" value="InterPro"/>
</dbReference>
<protein>
    <recommendedName>
        <fullName evidence="2">Protein kinase domain-containing protein</fullName>
    </recommendedName>
</protein>
<dbReference type="SUPFAM" id="SSF51110">
    <property type="entry name" value="alpha-D-mannose-specific plant lectins"/>
    <property type="match status" value="1"/>
</dbReference>
<dbReference type="GO" id="GO:0005524">
    <property type="term" value="F:ATP binding"/>
    <property type="evidence" value="ECO:0007669"/>
    <property type="project" value="InterPro"/>
</dbReference>
<dbReference type="Pfam" id="PF00069">
    <property type="entry name" value="Pkinase"/>
    <property type="match status" value="1"/>
</dbReference>
<name>A0A8X8WVN6_SALSN</name>
<dbReference type="InterPro" id="IPR000719">
    <property type="entry name" value="Prot_kinase_dom"/>
</dbReference>
<feature type="domain" description="Protein kinase" evidence="2">
    <location>
        <begin position="37"/>
        <end position="293"/>
    </location>
</feature>
<sequence>MGDKIAGGVGDFRRGGGSRRFSPPVRLLSWELRNDLERGSRRLGGDPHGRLLYNTSIGGPGDQVSHVWLNVTGNFVIQRRDSSILWESFRHPTDTILPTQSIVFRVEEGTHRLLVYEYMSNGTLADFLFRDLRANWSQRTQIAMGIAKGLTYLHEECSNQIIHCDIKPHNILLDDYYIARISDFGLAKLLTMNQSKTLTNIRSTKGYVALEWFRNTQISVKVDVYSFGVVLLEIISCRKIVEEGLEFGDGENPILTDWAWDCFVGGRLDALVRNEEDTLREMEMVERFVMVGL</sequence>
<dbReference type="InterPro" id="IPR051343">
    <property type="entry name" value="G-type_lectin_kinases/EP1-like"/>
</dbReference>
<proteinExistence type="predicted"/>
<keyword evidence="4" id="KW-1185">Reference proteome</keyword>
<evidence type="ECO:0000256" key="1">
    <source>
        <dbReference type="ARBA" id="ARBA00022729"/>
    </source>
</evidence>
<evidence type="ECO:0000313" key="3">
    <source>
        <dbReference type="EMBL" id="KAG6400968.1"/>
    </source>
</evidence>
<dbReference type="PANTHER" id="PTHR47976">
    <property type="entry name" value="G-TYPE LECTIN S-RECEPTOR-LIKE SERINE/THREONINE-PROTEIN KINASE SD2-5"/>
    <property type="match status" value="1"/>
</dbReference>
<dbReference type="PROSITE" id="PS50011">
    <property type="entry name" value="PROTEIN_KINASE_DOM"/>
    <property type="match status" value="1"/>
</dbReference>
<comment type="caution">
    <text evidence="3">The sequence shown here is derived from an EMBL/GenBank/DDBJ whole genome shotgun (WGS) entry which is preliminary data.</text>
</comment>
<keyword evidence="1" id="KW-0732">Signal</keyword>
<evidence type="ECO:0000259" key="2">
    <source>
        <dbReference type="PROSITE" id="PS50011"/>
    </source>
</evidence>
<evidence type="ECO:0000313" key="4">
    <source>
        <dbReference type="Proteomes" id="UP000298416"/>
    </source>
</evidence>
<dbReference type="PROSITE" id="PS00108">
    <property type="entry name" value="PROTEIN_KINASE_ST"/>
    <property type="match status" value="1"/>
</dbReference>
<gene>
    <name evidence="3" type="ORF">SASPL_137813</name>
</gene>
<dbReference type="Proteomes" id="UP000298416">
    <property type="component" value="Unassembled WGS sequence"/>
</dbReference>
<dbReference type="InterPro" id="IPR011009">
    <property type="entry name" value="Kinase-like_dom_sf"/>
</dbReference>